<dbReference type="Gene3D" id="1.20.141.10">
    <property type="entry name" value="Chitosanase, subunit A, domain 1"/>
    <property type="match status" value="1"/>
</dbReference>
<dbReference type="InterPro" id="IPR008565">
    <property type="entry name" value="TtsA-like_GH18_dom"/>
</dbReference>
<dbReference type="Proteomes" id="UP000519439">
    <property type="component" value="Unassembled WGS sequence"/>
</dbReference>
<evidence type="ECO:0000313" key="3">
    <source>
        <dbReference type="EMBL" id="MBB4041397.1"/>
    </source>
</evidence>
<comment type="caution">
    <text evidence="3">The sequence shown here is derived from an EMBL/GenBank/DDBJ whole genome shotgun (WGS) entry which is preliminary data.</text>
</comment>
<dbReference type="AlphaFoldDB" id="A0A7W6IH54"/>
<evidence type="ECO:0000259" key="2">
    <source>
        <dbReference type="Pfam" id="PF09374"/>
    </source>
</evidence>
<accession>A0A7W6IH54</accession>
<sequence length="182" mass="19749">MATRNPPTRFEQAVAIVLLHEGGFVQHPRDPGGATKFGITRETLSRARGRPVSSEDVRDLTRVEAADIYRRLYWEAVRADELPPGLDLAVFDLAVHSGASRAASMLQAQLAVETDGIIGPVTLAAASAADAPAAIRALTRSRLDFLARLPTSPIFGRGWRRRVLSIERDALRLASLPPLHQG</sequence>
<dbReference type="Pfam" id="PF05838">
    <property type="entry name" value="Glyco_hydro_108"/>
    <property type="match status" value="1"/>
</dbReference>
<name>A0A7W6IH54_9HYPH</name>
<organism evidence="3 4">
    <name type="scientific">Microvirga flocculans</name>
    <dbReference type="NCBI Taxonomy" id="217168"/>
    <lineage>
        <taxon>Bacteria</taxon>
        <taxon>Pseudomonadati</taxon>
        <taxon>Pseudomonadota</taxon>
        <taxon>Alphaproteobacteria</taxon>
        <taxon>Hyphomicrobiales</taxon>
        <taxon>Methylobacteriaceae</taxon>
        <taxon>Microvirga</taxon>
    </lineage>
</organism>
<gene>
    <name evidence="3" type="ORF">GGR34_003074</name>
</gene>
<reference evidence="3 4" key="1">
    <citation type="submission" date="2020-08" db="EMBL/GenBank/DDBJ databases">
        <title>Genomic Encyclopedia of Type Strains, Phase IV (KMG-IV): sequencing the most valuable type-strain genomes for metagenomic binning, comparative biology and taxonomic classification.</title>
        <authorList>
            <person name="Goeker M."/>
        </authorList>
    </citation>
    <scope>NUCLEOTIDE SEQUENCE [LARGE SCALE GENOMIC DNA]</scope>
    <source>
        <strain evidence="3 4">DSM 15743</strain>
    </source>
</reference>
<dbReference type="InterPro" id="IPR023346">
    <property type="entry name" value="Lysozyme-like_dom_sf"/>
</dbReference>
<evidence type="ECO:0000313" key="4">
    <source>
        <dbReference type="Proteomes" id="UP000519439"/>
    </source>
</evidence>
<dbReference type="Pfam" id="PF09374">
    <property type="entry name" value="PG_binding_3"/>
    <property type="match status" value="1"/>
</dbReference>
<dbReference type="RefSeq" id="WP_051435378.1">
    <property type="nucleotide sequence ID" value="NZ_JACIDC010000011.1"/>
</dbReference>
<feature type="domain" description="TtsA-like Glycoside hydrolase family 108" evidence="1">
    <location>
        <begin position="16"/>
        <end position="98"/>
    </location>
</feature>
<dbReference type="SUPFAM" id="SSF53955">
    <property type="entry name" value="Lysozyme-like"/>
    <property type="match status" value="1"/>
</dbReference>
<dbReference type="EMBL" id="JACIDC010000011">
    <property type="protein sequence ID" value="MBB4041397.1"/>
    <property type="molecule type" value="Genomic_DNA"/>
</dbReference>
<proteinExistence type="predicted"/>
<dbReference type="CDD" id="cd13926">
    <property type="entry name" value="N-acetylmuramidase_GH108"/>
    <property type="match status" value="1"/>
</dbReference>
<keyword evidence="4" id="KW-1185">Reference proteome</keyword>
<protein>
    <submittedName>
        <fullName evidence="3">Lysozyme family protein</fullName>
    </submittedName>
</protein>
<dbReference type="InterPro" id="IPR018537">
    <property type="entry name" value="Peptidoglycan-bd_3"/>
</dbReference>
<feature type="domain" description="Peptidoglycan binding" evidence="2">
    <location>
        <begin position="102"/>
        <end position="162"/>
    </location>
</feature>
<evidence type="ECO:0000259" key="1">
    <source>
        <dbReference type="Pfam" id="PF05838"/>
    </source>
</evidence>